<gene>
    <name evidence="1" type="ORF">SLEP1_g21780</name>
</gene>
<organism evidence="1 2">
    <name type="scientific">Rubroshorea leprosula</name>
    <dbReference type="NCBI Taxonomy" id="152421"/>
    <lineage>
        <taxon>Eukaryota</taxon>
        <taxon>Viridiplantae</taxon>
        <taxon>Streptophyta</taxon>
        <taxon>Embryophyta</taxon>
        <taxon>Tracheophyta</taxon>
        <taxon>Spermatophyta</taxon>
        <taxon>Magnoliopsida</taxon>
        <taxon>eudicotyledons</taxon>
        <taxon>Gunneridae</taxon>
        <taxon>Pentapetalae</taxon>
        <taxon>rosids</taxon>
        <taxon>malvids</taxon>
        <taxon>Malvales</taxon>
        <taxon>Dipterocarpaceae</taxon>
        <taxon>Rubroshorea</taxon>
    </lineage>
</organism>
<dbReference type="AlphaFoldDB" id="A0AAV5JEH4"/>
<dbReference type="EMBL" id="BPVZ01000032">
    <property type="protein sequence ID" value="GKV10415.1"/>
    <property type="molecule type" value="Genomic_DNA"/>
</dbReference>
<comment type="caution">
    <text evidence="1">The sequence shown here is derived from an EMBL/GenBank/DDBJ whole genome shotgun (WGS) entry which is preliminary data.</text>
</comment>
<accession>A0AAV5JEH4</accession>
<dbReference type="Proteomes" id="UP001054252">
    <property type="component" value="Unassembled WGS sequence"/>
</dbReference>
<keyword evidence="2" id="KW-1185">Reference proteome</keyword>
<name>A0AAV5JEH4_9ROSI</name>
<protein>
    <submittedName>
        <fullName evidence="1">Uncharacterized protein</fullName>
    </submittedName>
</protein>
<evidence type="ECO:0000313" key="1">
    <source>
        <dbReference type="EMBL" id="GKV10415.1"/>
    </source>
</evidence>
<evidence type="ECO:0000313" key="2">
    <source>
        <dbReference type="Proteomes" id="UP001054252"/>
    </source>
</evidence>
<reference evidence="1 2" key="1">
    <citation type="journal article" date="2021" name="Commun. Biol.">
        <title>The genome of Shorea leprosula (Dipterocarpaceae) highlights the ecological relevance of drought in aseasonal tropical rainforests.</title>
        <authorList>
            <person name="Ng K.K.S."/>
            <person name="Kobayashi M.J."/>
            <person name="Fawcett J.A."/>
            <person name="Hatakeyama M."/>
            <person name="Paape T."/>
            <person name="Ng C.H."/>
            <person name="Ang C.C."/>
            <person name="Tnah L.H."/>
            <person name="Lee C.T."/>
            <person name="Nishiyama T."/>
            <person name="Sese J."/>
            <person name="O'Brien M.J."/>
            <person name="Copetti D."/>
            <person name="Mohd Noor M.I."/>
            <person name="Ong R.C."/>
            <person name="Putra M."/>
            <person name="Sireger I.Z."/>
            <person name="Indrioko S."/>
            <person name="Kosugi Y."/>
            <person name="Izuno A."/>
            <person name="Isagi Y."/>
            <person name="Lee S.L."/>
            <person name="Shimizu K.K."/>
        </authorList>
    </citation>
    <scope>NUCLEOTIDE SEQUENCE [LARGE SCALE GENOMIC DNA]</scope>
    <source>
        <strain evidence="1">214</strain>
    </source>
</reference>
<sequence>MDNTSANFNLLCSKIKESCCVLLEINLSEVQPYTERIK</sequence>
<proteinExistence type="predicted"/>